<name>A0A1Q9R3A9_PSEPU</name>
<reference evidence="1 2" key="1">
    <citation type="submission" date="2016-10" db="EMBL/GenBank/DDBJ databases">
        <title>Genome Sequence of Pseudomonas putida GM4FR.</title>
        <authorList>
            <person name="Poehlein A."/>
            <person name="Wemheuer F."/>
            <person name="Hollensteiner J."/>
            <person name="Wemheuer B."/>
        </authorList>
    </citation>
    <scope>NUCLEOTIDE SEQUENCE [LARGE SCALE GENOMIC DNA]</scope>
    <source>
        <strain evidence="1 2">GM4FR</strain>
    </source>
</reference>
<evidence type="ECO:0000313" key="1">
    <source>
        <dbReference type="EMBL" id="OLS61900.1"/>
    </source>
</evidence>
<proteinExistence type="predicted"/>
<dbReference type="PROSITE" id="PS51257">
    <property type="entry name" value="PROKAR_LIPOPROTEIN"/>
    <property type="match status" value="1"/>
</dbReference>
<dbReference type="Proteomes" id="UP000186736">
    <property type="component" value="Unassembled WGS sequence"/>
</dbReference>
<dbReference type="EMBL" id="MKZO01000026">
    <property type="protein sequence ID" value="OLS61900.1"/>
    <property type="molecule type" value="Genomic_DNA"/>
</dbReference>
<organism evidence="1 2">
    <name type="scientific">Pseudomonas putida</name>
    <name type="common">Arthrobacter siderocapsulatus</name>
    <dbReference type="NCBI Taxonomy" id="303"/>
    <lineage>
        <taxon>Bacteria</taxon>
        <taxon>Pseudomonadati</taxon>
        <taxon>Pseudomonadota</taxon>
        <taxon>Gammaproteobacteria</taxon>
        <taxon>Pseudomonadales</taxon>
        <taxon>Pseudomonadaceae</taxon>
        <taxon>Pseudomonas</taxon>
    </lineage>
</organism>
<dbReference type="AlphaFoldDB" id="A0A1Q9R3A9"/>
<comment type="caution">
    <text evidence="1">The sequence shown here is derived from an EMBL/GenBank/DDBJ whole genome shotgun (WGS) entry which is preliminary data.</text>
</comment>
<protein>
    <recommendedName>
        <fullName evidence="3">3-isopropylmalate dehydratase</fullName>
    </recommendedName>
</protein>
<dbReference type="RefSeq" id="WP_075804080.1">
    <property type="nucleotide sequence ID" value="NZ_MKZO01000026.1"/>
</dbReference>
<sequence length="132" mass="13791">MRFLICAVGMAMLAGCATSPIPAEQADPVPSSRLFAFQSSSKDQAVIVVTRDTGFTGGGCNTKVSIDGRRAAEIGPGETAKFYVSPGERMLSASSCGSGLKERETTIQSGGTKRFRISIDSAMSLDLSPTAY</sequence>
<gene>
    <name evidence="1" type="ORF">PSEMO_32730</name>
</gene>
<dbReference type="OrthoDB" id="9154618at2"/>
<evidence type="ECO:0000313" key="2">
    <source>
        <dbReference type="Proteomes" id="UP000186736"/>
    </source>
</evidence>
<accession>A0A1Q9R3A9</accession>
<evidence type="ECO:0008006" key="3">
    <source>
        <dbReference type="Google" id="ProtNLM"/>
    </source>
</evidence>